<dbReference type="Pfam" id="PF04773">
    <property type="entry name" value="FecR"/>
    <property type="match status" value="1"/>
</dbReference>
<organism evidence="4 5">
    <name type="scientific">Sphingobacterium alkalisoli</name>
    <dbReference type="NCBI Taxonomy" id="1874115"/>
    <lineage>
        <taxon>Bacteria</taxon>
        <taxon>Pseudomonadati</taxon>
        <taxon>Bacteroidota</taxon>
        <taxon>Sphingobacteriia</taxon>
        <taxon>Sphingobacteriales</taxon>
        <taxon>Sphingobacteriaceae</taxon>
        <taxon>Sphingobacterium</taxon>
    </lineage>
</organism>
<gene>
    <name evidence="4" type="ORF">FAZ19_21540</name>
</gene>
<dbReference type="EMBL" id="SUKA01000009">
    <property type="protein sequence ID" value="TJY61485.1"/>
    <property type="molecule type" value="Genomic_DNA"/>
</dbReference>
<evidence type="ECO:0000313" key="4">
    <source>
        <dbReference type="EMBL" id="TJY61485.1"/>
    </source>
</evidence>
<dbReference type="InterPro" id="IPR012373">
    <property type="entry name" value="Ferrdict_sens_TM"/>
</dbReference>
<dbReference type="Gene3D" id="3.55.50.30">
    <property type="match status" value="1"/>
</dbReference>
<evidence type="ECO:0000313" key="5">
    <source>
        <dbReference type="Proteomes" id="UP000309872"/>
    </source>
</evidence>
<reference evidence="4 5" key="1">
    <citation type="submission" date="2019-04" db="EMBL/GenBank/DDBJ databases">
        <title>Sphingobacterium olei sp. nov., isolated from oil-contaminated soil.</title>
        <authorList>
            <person name="Liu B."/>
        </authorList>
    </citation>
    <scope>NUCLEOTIDE SEQUENCE [LARGE SCALE GENOMIC DNA]</scope>
    <source>
        <strain evidence="4 5">Y3L14</strain>
    </source>
</reference>
<keyword evidence="5" id="KW-1185">Reference proteome</keyword>
<dbReference type="OrthoDB" id="1099963at2"/>
<dbReference type="PANTHER" id="PTHR30273">
    <property type="entry name" value="PERIPLASMIC SIGNAL SENSOR AND SIGMA FACTOR ACTIVATOR FECR-RELATED"/>
    <property type="match status" value="1"/>
</dbReference>
<keyword evidence="1" id="KW-0812">Transmembrane</keyword>
<dbReference type="PANTHER" id="PTHR30273:SF2">
    <property type="entry name" value="PROTEIN FECR"/>
    <property type="match status" value="1"/>
</dbReference>
<feature type="transmembrane region" description="Helical" evidence="1">
    <location>
        <begin position="96"/>
        <end position="114"/>
    </location>
</feature>
<protein>
    <submittedName>
        <fullName evidence="4">DUF4974 domain-containing protein</fullName>
    </submittedName>
</protein>
<dbReference type="InterPro" id="IPR032508">
    <property type="entry name" value="FecR_C"/>
</dbReference>
<evidence type="ECO:0000256" key="1">
    <source>
        <dbReference type="SAM" id="Phobius"/>
    </source>
</evidence>
<comment type="caution">
    <text evidence="4">The sequence shown here is derived from an EMBL/GenBank/DDBJ whole genome shotgun (WGS) entry which is preliminary data.</text>
</comment>
<dbReference type="InterPro" id="IPR006860">
    <property type="entry name" value="FecR"/>
</dbReference>
<sequence>MLDTEFHISTLIAAQIQGTITDAQRAELAVWLDQDPKHRLHLEETYREQVLNEKLKRYERADREAIWAKTITKIQANNVEQGTATVRMLYPYKRKLAIVAAVAAVVCAAVLFFYNDAIRPSQNVHKGYQNDVAPGAQGATLTLTNGKQIKLSDATTGQLAEEAGVRITKSADGELIYEISGSDKKLNSVNTLSTAKGQTYRLRLPDGSAVWLNAGSTLTYSANLNRSYDGKRYVMLVGEAYFEIAENKARPFVVQSGTQEIEVLGTQFNVNAYADEPAITTTLMEGAIKVTDGRRQRILKPGQQVANANGNLQLATIEVDNVIDWKDGDFYLNHVNFKTAMRKIARWYDVEVVYDASIPDDMEAGGWISRDKPLSQVLKSIESSGMVRFRIEGKKIHVIK</sequence>
<dbReference type="GO" id="GO:0016989">
    <property type="term" value="F:sigma factor antagonist activity"/>
    <property type="evidence" value="ECO:0007669"/>
    <property type="project" value="TreeGrafter"/>
</dbReference>
<keyword evidence="1" id="KW-0472">Membrane</keyword>
<dbReference type="Gene3D" id="2.60.120.1440">
    <property type="match status" value="1"/>
</dbReference>
<accession>A0A4U0GRB4</accession>
<evidence type="ECO:0000259" key="2">
    <source>
        <dbReference type="Pfam" id="PF04773"/>
    </source>
</evidence>
<name>A0A4U0GRB4_9SPHI</name>
<dbReference type="Proteomes" id="UP000309872">
    <property type="component" value="Unassembled WGS sequence"/>
</dbReference>
<dbReference type="RefSeq" id="WP_136822839.1">
    <property type="nucleotide sequence ID" value="NZ_BMJX01000009.1"/>
</dbReference>
<keyword evidence="1" id="KW-1133">Transmembrane helix</keyword>
<evidence type="ECO:0000259" key="3">
    <source>
        <dbReference type="Pfam" id="PF16344"/>
    </source>
</evidence>
<proteinExistence type="predicted"/>
<dbReference type="Pfam" id="PF16344">
    <property type="entry name" value="FecR_C"/>
    <property type="match status" value="1"/>
</dbReference>
<feature type="domain" description="FecR protein" evidence="2">
    <location>
        <begin position="191"/>
        <end position="289"/>
    </location>
</feature>
<dbReference type="AlphaFoldDB" id="A0A4U0GRB4"/>
<feature type="domain" description="Protein FecR C-terminal" evidence="3">
    <location>
        <begin position="330"/>
        <end position="398"/>
    </location>
</feature>